<dbReference type="Pfam" id="PF02201">
    <property type="entry name" value="SWIB"/>
    <property type="match status" value="1"/>
</dbReference>
<dbReference type="SUPFAM" id="SSF109715">
    <property type="entry name" value="DEK C-terminal domain"/>
    <property type="match status" value="1"/>
</dbReference>
<dbReference type="InterPro" id="IPR014876">
    <property type="entry name" value="DEK_C"/>
</dbReference>
<dbReference type="InterPro" id="IPR019835">
    <property type="entry name" value="SWIB_domain"/>
</dbReference>
<evidence type="ECO:0000259" key="6">
    <source>
        <dbReference type="PROSITE" id="PS51925"/>
    </source>
</evidence>
<dbReference type="Gene3D" id="1.10.10.60">
    <property type="entry name" value="Homeodomain-like"/>
    <property type="match status" value="1"/>
</dbReference>
<sequence>MVSDSEIVGRLHEILRASDLETTTAACVRRRLEEEFSVNLYGRRVFIREQIDLFLRDAAAAQNDVVEQVEEVGENPQNDAVEKEQGQKENTGADENGEEEEASDEEDEDEVSKRKQSRVTDVKKKGGGFCKPCALSPQLEELFGVSQLPRTAVVKKLWEYIREHNLQNPKDRRKILCDDALHQIFRVKSVDMFKMNKALSKHIWPLDEVVTTSPCTPVKSAQRKRQSKQDKEKSEFHWGRIEYCNIHWLNFAVKSCWNASNILFLR</sequence>
<protein>
    <submittedName>
        <fullName evidence="8">Uncharacterized protein</fullName>
    </submittedName>
</protein>
<evidence type="ECO:0000256" key="2">
    <source>
        <dbReference type="ARBA" id="ARBA00023015"/>
    </source>
</evidence>
<keyword evidence="2" id="KW-0805">Transcription regulation</keyword>
<dbReference type="InterPro" id="IPR003121">
    <property type="entry name" value="SWIB_MDM2_domain"/>
</dbReference>
<dbReference type="EMBL" id="KI630513">
    <property type="protein sequence ID" value="EYU37715.1"/>
    <property type="molecule type" value="Genomic_DNA"/>
</dbReference>
<dbReference type="STRING" id="4155.A0A022RFN9"/>
<dbReference type="PhylomeDB" id="A0A022RFN9"/>
<evidence type="ECO:0000313" key="8">
    <source>
        <dbReference type="EMBL" id="EYU37715.1"/>
    </source>
</evidence>
<name>A0A022RFN9_ERYGU</name>
<evidence type="ECO:0000256" key="1">
    <source>
        <dbReference type="ARBA" id="ARBA00004123"/>
    </source>
</evidence>
<evidence type="ECO:0000256" key="3">
    <source>
        <dbReference type="ARBA" id="ARBA00023163"/>
    </source>
</evidence>
<feature type="domain" description="DEK-C" evidence="7">
    <location>
        <begin position="1"/>
        <end position="56"/>
    </location>
</feature>
<feature type="compositionally biased region" description="Acidic residues" evidence="5">
    <location>
        <begin position="95"/>
        <end position="110"/>
    </location>
</feature>
<dbReference type="eggNOG" id="KOG1946">
    <property type="taxonomic scope" value="Eukaryota"/>
</dbReference>
<evidence type="ECO:0000256" key="4">
    <source>
        <dbReference type="ARBA" id="ARBA00023242"/>
    </source>
</evidence>
<dbReference type="GO" id="GO:0005634">
    <property type="term" value="C:nucleus"/>
    <property type="evidence" value="ECO:0000318"/>
    <property type="project" value="GO_Central"/>
</dbReference>
<feature type="region of interest" description="Disordered" evidence="5">
    <location>
        <begin position="69"/>
        <end position="119"/>
    </location>
</feature>
<gene>
    <name evidence="8" type="ORF">MIMGU_mgv1a011940mg</name>
</gene>
<keyword evidence="3" id="KW-0804">Transcription</keyword>
<proteinExistence type="predicted"/>
<dbReference type="GO" id="GO:0001181">
    <property type="term" value="F:RNA polymerase I general transcription initiation factor activity"/>
    <property type="evidence" value="ECO:0007669"/>
    <property type="project" value="UniProtKB-ARBA"/>
</dbReference>
<evidence type="ECO:0000256" key="5">
    <source>
        <dbReference type="SAM" id="MobiDB-lite"/>
    </source>
</evidence>
<dbReference type="Gene3D" id="1.10.245.10">
    <property type="entry name" value="SWIB/MDM2 domain"/>
    <property type="match status" value="1"/>
</dbReference>
<reference evidence="8 9" key="1">
    <citation type="journal article" date="2013" name="Proc. Natl. Acad. Sci. U.S.A.">
        <title>Fine-scale variation in meiotic recombination in Mimulus inferred from population shotgun sequencing.</title>
        <authorList>
            <person name="Hellsten U."/>
            <person name="Wright K.M."/>
            <person name="Jenkins J."/>
            <person name="Shu S."/>
            <person name="Yuan Y."/>
            <person name="Wessler S.R."/>
            <person name="Schmutz J."/>
            <person name="Willis J.H."/>
            <person name="Rokhsar D.S."/>
        </authorList>
    </citation>
    <scope>NUCLEOTIDE SEQUENCE [LARGE SCALE GENOMIC DNA]</scope>
    <source>
        <strain evidence="9">cv. DUN x IM62</strain>
    </source>
</reference>
<dbReference type="InterPro" id="IPR036885">
    <property type="entry name" value="SWIB_MDM2_dom_sf"/>
</dbReference>
<dbReference type="Pfam" id="PF08766">
    <property type="entry name" value="DEK_C"/>
    <property type="match status" value="1"/>
</dbReference>
<dbReference type="FunFam" id="1.10.245.10:FF:000004">
    <property type="entry name" value="Upstream activation factor subunit"/>
    <property type="match status" value="1"/>
</dbReference>
<evidence type="ECO:0000313" key="9">
    <source>
        <dbReference type="Proteomes" id="UP000030748"/>
    </source>
</evidence>
<dbReference type="PROSITE" id="PS51925">
    <property type="entry name" value="SWIB_MDM2"/>
    <property type="match status" value="1"/>
</dbReference>
<keyword evidence="9" id="KW-1185">Reference proteome</keyword>
<accession>A0A022RFN9</accession>
<evidence type="ECO:0000259" key="7">
    <source>
        <dbReference type="PROSITE" id="PS51998"/>
    </source>
</evidence>
<comment type="subcellular location">
    <subcellularLocation>
        <location evidence="1">Nucleus</location>
    </subcellularLocation>
</comment>
<dbReference type="Proteomes" id="UP000030748">
    <property type="component" value="Unassembled WGS sequence"/>
</dbReference>
<dbReference type="GO" id="GO:0000500">
    <property type="term" value="C:RNA polymerase I upstream activating factor complex"/>
    <property type="evidence" value="ECO:0007669"/>
    <property type="project" value="UniProtKB-ARBA"/>
</dbReference>
<dbReference type="SMART" id="SM00151">
    <property type="entry name" value="SWIB"/>
    <property type="match status" value="1"/>
</dbReference>
<dbReference type="AlphaFoldDB" id="A0A022RFN9"/>
<dbReference type="PANTHER" id="PTHR13844">
    <property type="entry name" value="SWI/SNF-RELATED MATRIX-ASSOCIATED ACTIN-DEPENDENT REGULATOR OF CHROMATIN SUBFAMILY D"/>
    <property type="match status" value="1"/>
</dbReference>
<dbReference type="CDD" id="cd10567">
    <property type="entry name" value="SWIB-MDM2_like"/>
    <property type="match status" value="1"/>
</dbReference>
<keyword evidence="4" id="KW-0539">Nucleus</keyword>
<feature type="domain" description="DM2" evidence="6">
    <location>
        <begin position="128"/>
        <end position="205"/>
    </location>
</feature>
<dbReference type="SUPFAM" id="SSF47592">
    <property type="entry name" value="SWIB/MDM2 domain"/>
    <property type="match status" value="1"/>
</dbReference>
<organism evidence="8 9">
    <name type="scientific">Erythranthe guttata</name>
    <name type="common">Yellow monkey flower</name>
    <name type="synonym">Mimulus guttatus</name>
    <dbReference type="NCBI Taxonomy" id="4155"/>
    <lineage>
        <taxon>Eukaryota</taxon>
        <taxon>Viridiplantae</taxon>
        <taxon>Streptophyta</taxon>
        <taxon>Embryophyta</taxon>
        <taxon>Tracheophyta</taxon>
        <taxon>Spermatophyta</taxon>
        <taxon>Magnoliopsida</taxon>
        <taxon>eudicotyledons</taxon>
        <taxon>Gunneridae</taxon>
        <taxon>Pentapetalae</taxon>
        <taxon>asterids</taxon>
        <taxon>lamiids</taxon>
        <taxon>Lamiales</taxon>
        <taxon>Phrymaceae</taxon>
        <taxon>Erythranthe</taxon>
    </lineage>
</organism>
<dbReference type="PROSITE" id="PS51998">
    <property type="entry name" value="DEK_C"/>
    <property type="match status" value="1"/>
</dbReference>